<protein>
    <submittedName>
        <fullName evidence="1">Uncharacterized protein</fullName>
    </submittedName>
</protein>
<organism evidence="1 2">
    <name type="scientific">Sphingomonas turrisvirgatae</name>
    <dbReference type="NCBI Taxonomy" id="1888892"/>
    <lineage>
        <taxon>Bacteria</taxon>
        <taxon>Pseudomonadati</taxon>
        <taxon>Pseudomonadota</taxon>
        <taxon>Alphaproteobacteria</taxon>
        <taxon>Sphingomonadales</taxon>
        <taxon>Sphingomonadaceae</taxon>
        <taxon>Sphingomonas</taxon>
    </lineage>
</organism>
<name>A0A1E3LSG9_9SPHN</name>
<dbReference type="OrthoDB" id="7473760at2"/>
<dbReference type="STRING" id="1888892.BFL28_05190"/>
<comment type="caution">
    <text evidence="1">The sequence shown here is derived from an EMBL/GenBank/DDBJ whole genome shotgun (WGS) entry which is preliminary data.</text>
</comment>
<reference evidence="1 2" key="1">
    <citation type="submission" date="2016-08" db="EMBL/GenBank/DDBJ databases">
        <title>Draft genome of the agarase producing Sphingomonas sp. MCT13.</title>
        <authorList>
            <person name="D'Andrea M.M."/>
            <person name="Rossolini G.M."/>
            <person name="Thaller M.C."/>
        </authorList>
    </citation>
    <scope>NUCLEOTIDE SEQUENCE [LARGE SCALE GENOMIC DNA]</scope>
    <source>
        <strain evidence="1 2">MCT13</strain>
    </source>
</reference>
<dbReference type="AlphaFoldDB" id="A0A1E3LSG9"/>
<keyword evidence="2" id="KW-1185">Reference proteome</keyword>
<dbReference type="Proteomes" id="UP000094487">
    <property type="component" value="Unassembled WGS sequence"/>
</dbReference>
<dbReference type="RefSeq" id="WP_069321632.1">
    <property type="nucleotide sequence ID" value="NZ_MDDS01000057.1"/>
</dbReference>
<accession>A0A1E3LSG9</accession>
<proteinExistence type="predicted"/>
<evidence type="ECO:0000313" key="2">
    <source>
        <dbReference type="Proteomes" id="UP000094487"/>
    </source>
</evidence>
<sequence>MSRGPDAATLLERALIRAAACSDLALTVEATDWTRWASATFTGARHDLVVSAPSSAATSAWLDRLGEHEFRLPGHLVAELAIVRSHRADDRTTATIEVLTVESR</sequence>
<gene>
    <name evidence="1" type="ORF">BFL28_05190</name>
</gene>
<dbReference type="EMBL" id="MDDS01000057">
    <property type="protein sequence ID" value="ODP36698.1"/>
    <property type="molecule type" value="Genomic_DNA"/>
</dbReference>
<evidence type="ECO:0000313" key="1">
    <source>
        <dbReference type="EMBL" id="ODP36698.1"/>
    </source>
</evidence>